<evidence type="ECO:0000256" key="4">
    <source>
        <dbReference type="ARBA" id="ARBA00022771"/>
    </source>
</evidence>
<evidence type="ECO:0000256" key="6">
    <source>
        <dbReference type="PROSITE-ProRule" id="PRU00175"/>
    </source>
</evidence>
<dbReference type="PROSITE" id="PS50089">
    <property type="entry name" value="ZF_RING_2"/>
    <property type="match status" value="1"/>
</dbReference>
<feature type="compositionally biased region" description="Polar residues" evidence="7">
    <location>
        <begin position="127"/>
        <end position="139"/>
    </location>
</feature>
<feature type="region of interest" description="Disordered" evidence="7">
    <location>
        <begin position="354"/>
        <end position="373"/>
    </location>
</feature>
<evidence type="ECO:0000256" key="3">
    <source>
        <dbReference type="ARBA" id="ARBA00022723"/>
    </source>
</evidence>
<feature type="compositionally biased region" description="Low complexity" evidence="7">
    <location>
        <begin position="60"/>
        <end position="82"/>
    </location>
</feature>
<gene>
    <name evidence="9" type="ORF">ACHAWU_004569</name>
</gene>
<dbReference type="InterPro" id="IPR001841">
    <property type="entry name" value="Znf_RING"/>
</dbReference>
<reference evidence="9 10" key="1">
    <citation type="submission" date="2024-10" db="EMBL/GenBank/DDBJ databases">
        <title>Updated reference genomes for cyclostephanoid diatoms.</title>
        <authorList>
            <person name="Roberts W.R."/>
            <person name="Alverson A.J."/>
        </authorList>
    </citation>
    <scope>NUCLEOTIDE SEQUENCE [LARGE SCALE GENOMIC DNA]</scope>
    <source>
        <strain evidence="9 10">AJA232-27</strain>
    </source>
</reference>
<dbReference type="CDD" id="cd22249">
    <property type="entry name" value="UDM1_RNF168_RNF169-like"/>
    <property type="match status" value="1"/>
</dbReference>
<feature type="region of interest" description="Disordered" evidence="7">
    <location>
        <begin position="1"/>
        <end position="139"/>
    </location>
</feature>
<feature type="region of interest" description="Disordered" evidence="7">
    <location>
        <begin position="532"/>
        <end position="557"/>
    </location>
</feature>
<dbReference type="Gene3D" id="3.30.40.10">
    <property type="entry name" value="Zinc/RING finger domain, C3HC4 (zinc finger)"/>
    <property type="match status" value="1"/>
</dbReference>
<dbReference type="Pfam" id="PF00097">
    <property type="entry name" value="zf-C3HC4"/>
    <property type="match status" value="1"/>
</dbReference>
<keyword evidence="10" id="KW-1185">Reference proteome</keyword>
<dbReference type="InterPro" id="IPR013083">
    <property type="entry name" value="Znf_RING/FYVE/PHD"/>
</dbReference>
<dbReference type="AlphaFoldDB" id="A0ABD3MNH7"/>
<evidence type="ECO:0000313" key="10">
    <source>
        <dbReference type="Proteomes" id="UP001530293"/>
    </source>
</evidence>
<protein>
    <recommendedName>
        <fullName evidence="8">RING-type domain-containing protein</fullName>
    </recommendedName>
</protein>
<feature type="compositionally biased region" description="Polar residues" evidence="7">
    <location>
        <begin position="785"/>
        <end position="796"/>
    </location>
</feature>
<feature type="region of interest" description="Disordered" evidence="7">
    <location>
        <begin position="617"/>
        <end position="645"/>
    </location>
</feature>
<evidence type="ECO:0000256" key="2">
    <source>
        <dbReference type="ARBA" id="ARBA00022490"/>
    </source>
</evidence>
<feature type="compositionally biased region" description="Gly residues" evidence="7">
    <location>
        <begin position="33"/>
        <end position="59"/>
    </location>
</feature>
<feature type="compositionally biased region" description="Low complexity" evidence="7">
    <location>
        <begin position="1"/>
        <end position="11"/>
    </location>
</feature>
<feature type="compositionally biased region" description="Basic and acidic residues" evidence="7">
    <location>
        <begin position="801"/>
        <end position="810"/>
    </location>
</feature>
<evidence type="ECO:0000256" key="7">
    <source>
        <dbReference type="SAM" id="MobiDB-lite"/>
    </source>
</evidence>
<dbReference type="SUPFAM" id="SSF57850">
    <property type="entry name" value="RING/U-box"/>
    <property type="match status" value="1"/>
</dbReference>
<dbReference type="GO" id="GO:0008270">
    <property type="term" value="F:zinc ion binding"/>
    <property type="evidence" value="ECO:0007669"/>
    <property type="project" value="UniProtKB-KW"/>
</dbReference>
<evidence type="ECO:0000256" key="1">
    <source>
        <dbReference type="ARBA" id="ARBA00004496"/>
    </source>
</evidence>
<keyword evidence="3" id="KW-0479">Metal-binding</keyword>
<feature type="region of interest" description="Disordered" evidence="7">
    <location>
        <begin position="713"/>
        <end position="746"/>
    </location>
</feature>
<evidence type="ECO:0000256" key="5">
    <source>
        <dbReference type="ARBA" id="ARBA00022833"/>
    </source>
</evidence>
<keyword evidence="5" id="KW-0862">Zinc</keyword>
<feature type="domain" description="RING-type" evidence="8">
    <location>
        <begin position="235"/>
        <end position="315"/>
    </location>
</feature>
<feature type="compositionally biased region" description="Low complexity" evidence="7">
    <location>
        <begin position="91"/>
        <end position="112"/>
    </location>
</feature>
<proteinExistence type="predicted"/>
<evidence type="ECO:0000313" key="9">
    <source>
        <dbReference type="EMBL" id="KAL3764396.1"/>
    </source>
</evidence>
<keyword evidence="2" id="KW-0963">Cytoplasm</keyword>
<dbReference type="Proteomes" id="UP001530293">
    <property type="component" value="Unassembled WGS sequence"/>
</dbReference>
<dbReference type="InterPro" id="IPR017907">
    <property type="entry name" value="Znf_RING_CS"/>
</dbReference>
<comment type="subcellular location">
    <subcellularLocation>
        <location evidence="1">Cytoplasm</location>
    </subcellularLocation>
</comment>
<name>A0ABD3MNH7_9STRA</name>
<accession>A0ABD3MNH7</accession>
<dbReference type="InterPro" id="IPR039739">
    <property type="entry name" value="MAG2/RNF10"/>
</dbReference>
<dbReference type="EMBL" id="JALLBG020000106">
    <property type="protein sequence ID" value="KAL3764396.1"/>
    <property type="molecule type" value="Genomic_DNA"/>
</dbReference>
<sequence length="810" mass="88603">MAMASAAMKTSTTEKDSSSSTQGGGRGERGRGSRGGRGGRGGGGGGRSPSQGQGGGGRGRATSASASASATGGSRNSSISSGGNHGRHPRQQQPSKSPQNPNQKHQSSRQNLGGRGGNGRRPRSSSYTTDGTPKKSSGPYTHLFCSERHAFAMSRVFYPQANHQYLLPLNCKDERNNMNSNHQHTNIATDEQLEQWWDYVKIVRCHAPFQEDAASAHDSSNGCNSNSPRSFLERCPMCLDEEMVSPCIAPCGHTFCLPCVLGYLNSVAKELNTESERVGKNKHEGKGGVVGASSKTAMNNRATVTSIRARCPMCSSGSSLVLHAGEAMLTYKDLRPVVFVPVVTIAASSAATIGESKKGSGGGGGGGRRKDLGHSLGTRMRFVKLHRAKHCPAPYLPLAGHCVRGGGAVTTATTASSMDAAEQHQQNLPDLPDGDDDCEECIYTRQYFVGVNEYENILQRNLDDLQNYREKSMYCQMDPREAWNVSMAIEAIQAAQRRWIGSSIDDGGFRRIELDVKVAAGIRKQSGQQLLLPEAADEGDDTNADGLAPSRRKGNTKTTCCLQPGSFPLHQNSESNTDESAEFLYYQSSDGQHCYLSGFDMVCLMHEFSLDQYPQKSTCTDATQSDQDDTLQFESRKSRPSRTTLPLPDEITATIVSVDQCTVTTSLIKRKPFLSHMPLHSSVSFVEIDWYSGGDKCNQPLLSQSTLSKFRGELQRRKSERQRLAKREKTADEIARAKSEKDERRRRQELLESNYYDGEVSRQTIDPGDDFFQAPAVSVDETDKPSQWNRTRTHQFSAARATEEMWPELK</sequence>
<evidence type="ECO:0000259" key="8">
    <source>
        <dbReference type="PROSITE" id="PS50089"/>
    </source>
</evidence>
<keyword evidence="4 6" id="KW-0863">Zinc-finger</keyword>
<dbReference type="GO" id="GO:0005737">
    <property type="term" value="C:cytoplasm"/>
    <property type="evidence" value="ECO:0007669"/>
    <property type="project" value="UniProtKB-SubCell"/>
</dbReference>
<dbReference type="PANTHER" id="PTHR12983">
    <property type="entry name" value="RING FINGER 10 FAMILY MEMBER"/>
    <property type="match status" value="1"/>
</dbReference>
<dbReference type="PROSITE" id="PS00518">
    <property type="entry name" value="ZF_RING_1"/>
    <property type="match status" value="1"/>
</dbReference>
<comment type="caution">
    <text evidence="9">The sequence shown here is derived from an EMBL/GenBank/DDBJ whole genome shotgun (WGS) entry which is preliminary data.</text>
</comment>
<dbReference type="SMART" id="SM00184">
    <property type="entry name" value="RING"/>
    <property type="match status" value="1"/>
</dbReference>
<feature type="region of interest" description="Disordered" evidence="7">
    <location>
        <begin position="758"/>
        <end position="810"/>
    </location>
</feature>
<dbReference type="InterPro" id="IPR018957">
    <property type="entry name" value="Znf_C3HC4_RING-type"/>
</dbReference>
<organism evidence="9 10">
    <name type="scientific">Discostella pseudostelligera</name>
    <dbReference type="NCBI Taxonomy" id="259834"/>
    <lineage>
        <taxon>Eukaryota</taxon>
        <taxon>Sar</taxon>
        <taxon>Stramenopiles</taxon>
        <taxon>Ochrophyta</taxon>
        <taxon>Bacillariophyta</taxon>
        <taxon>Coscinodiscophyceae</taxon>
        <taxon>Thalassiosirophycidae</taxon>
        <taxon>Stephanodiscales</taxon>
        <taxon>Stephanodiscaceae</taxon>
        <taxon>Discostella</taxon>
    </lineage>
</organism>
<dbReference type="PANTHER" id="PTHR12983:SF9">
    <property type="entry name" value="E3 UBIQUITIN-PROTEIN LIGASE RNF10"/>
    <property type="match status" value="1"/>
</dbReference>